<dbReference type="InterPro" id="IPR035940">
    <property type="entry name" value="CAP_sf"/>
</dbReference>
<gene>
    <name evidence="1" type="ORF">OESDEN_24310</name>
</gene>
<accession>A0A0B1RWR1</accession>
<dbReference type="SUPFAM" id="SSF55797">
    <property type="entry name" value="PR-1-like"/>
    <property type="match status" value="1"/>
</dbReference>
<dbReference type="Proteomes" id="UP000053660">
    <property type="component" value="Unassembled WGS sequence"/>
</dbReference>
<name>A0A0B1RWR1_OESDE</name>
<evidence type="ECO:0008006" key="3">
    <source>
        <dbReference type="Google" id="ProtNLM"/>
    </source>
</evidence>
<reference evidence="1 2" key="1">
    <citation type="submission" date="2014-03" db="EMBL/GenBank/DDBJ databases">
        <title>Draft genome of the hookworm Oesophagostomum dentatum.</title>
        <authorList>
            <person name="Mitreva M."/>
        </authorList>
    </citation>
    <scope>NUCLEOTIDE SEQUENCE [LARGE SCALE GENOMIC DNA]</scope>
    <source>
        <strain evidence="1 2">OD-Hann</strain>
    </source>
</reference>
<proteinExistence type="predicted"/>
<dbReference type="OrthoDB" id="5832927at2759"/>
<dbReference type="EMBL" id="KN612120">
    <property type="protein sequence ID" value="KHJ76071.1"/>
    <property type="molecule type" value="Genomic_DNA"/>
</dbReference>
<keyword evidence="2" id="KW-1185">Reference proteome</keyword>
<dbReference type="AlphaFoldDB" id="A0A0B1RWR1"/>
<organism evidence="1 2">
    <name type="scientific">Oesophagostomum dentatum</name>
    <name type="common">Nodular worm</name>
    <dbReference type="NCBI Taxonomy" id="61180"/>
    <lineage>
        <taxon>Eukaryota</taxon>
        <taxon>Metazoa</taxon>
        <taxon>Ecdysozoa</taxon>
        <taxon>Nematoda</taxon>
        <taxon>Chromadorea</taxon>
        <taxon>Rhabditida</taxon>
        <taxon>Rhabditina</taxon>
        <taxon>Rhabditomorpha</taxon>
        <taxon>Strongyloidea</taxon>
        <taxon>Strongylidae</taxon>
        <taxon>Oesophagostomum</taxon>
    </lineage>
</organism>
<sequence>MEKKAQEYVQSCGANLGHLGSYAGNIANFGGAIKPNEAAPVVLQMWWSKGKQVGLPSDNVYNDGALYSFGNVSLLFVQLKWPQRKTDASS</sequence>
<evidence type="ECO:0000313" key="2">
    <source>
        <dbReference type="Proteomes" id="UP000053660"/>
    </source>
</evidence>
<dbReference type="Gene3D" id="3.40.33.10">
    <property type="entry name" value="CAP"/>
    <property type="match status" value="1"/>
</dbReference>
<evidence type="ECO:0000313" key="1">
    <source>
        <dbReference type="EMBL" id="KHJ76071.1"/>
    </source>
</evidence>
<protein>
    <recommendedName>
        <fullName evidence="3">SCP domain-containing protein</fullName>
    </recommendedName>
</protein>